<dbReference type="SUPFAM" id="SSF53822">
    <property type="entry name" value="Periplasmic binding protein-like I"/>
    <property type="match status" value="1"/>
</dbReference>
<feature type="chain" id="PRO_5046058923" evidence="12">
    <location>
        <begin position="21"/>
        <end position="877"/>
    </location>
</feature>
<evidence type="ECO:0000256" key="2">
    <source>
        <dbReference type="ARBA" id="ARBA00022475"/>
    </source>
</evidence>
<keyword evidence="8 15" id="KW-0675">Receptor</keyword>
<dbReference type="PANTHER" id="PTHR24061:SF529">
    <property type="entry name" value="VOMERONASAL 2, RECEPTOR 53-RELATED"/>
    <property type="match status" value="1"/>
</dbReference>
<keyword evidence="6" id="KW-0297">G-protein coupled receptor</keyword>
<dbReference type="Gene3D" id="2.10.50.30">
    <property type="entry name" value="GPCR, family 3, nine cysteines domain"/>
    <property type="match status" value="1"/>
</dbReference>
<dbReference type="GeneID" id="101396049"/>
<comment type="subcellular location">
    <subcellularLocation>
        <location evidence="1">Cell membrane</location>
        <topology evidence="1">Multi-pass membrane protein</topology>
    </subcellularLocation>
</comment>
<feature type="transmembrane region" description="Helical" evidence="11">
    <location>
        <begin position="662"/>
        <end position="686"/>
    </location>
</feature>
<dbReference type="RefSeq" id="XP_004439308.1">
    <property type="nucleotide sequence ID" value="XM_004439251.1"/>
</dbReference>
<protein>
    <submittedName>
        <fullName evidence="15">Vomeronasal type-2 receptor 26</fullName>
    </submittedName>
</protein>
<evidence type="ECO:0000313" key="15">
    <source>
        <dbReference type="RefSeq" id="XP_004439308.1"/>
    </source>
</evidence>
<dbReference type="Pfam" id="PF07562">
    <property type="entry name" value="NCD3G"/>
    <property type="match status" value="1"/>
</dbReference>
<dbReference type="InterPro" id="IPR028082">
    <property type="entry name" value="Peripla_BP_I"/>
</dbReference>
<evidence type="ECO:0000259" key="13">
    <source>
        <dbReference type="PROSITE" id="PS50259"/>
    </source>
</evidence>
<dbReference type="InterPro" id="IPR004073">
    <property type="entry name" value="GPCR_3_vmron_rcpt_2"/>
</dbReference>
<dbReference type="InterPro" id="IPR011500">
    <property type="entry name" value="GPCR_3_9-Cys_dom"/>
</dbReference>
<dbReference type="PROSITE" id="PS50259">
    <property type="entry name" value="G_PROTEIN_RECEP_F3_4"/>
    <property type="match status" value="1"/>
</dbReference>
<dbReference type="Gene3D" id="3.40.50.2300">
    <property type="match status" value="2"/>
</dbReference>
<name>A0ABM0I344_CERSS</name>
<dbReference type="PRINTS" id="PR00248">
    <property type="entry name" value="GPCRMGR"/>
</dbReference>
<feature type="transmembrane region" description="Helical" evidence="11">
    <location>
        <begin position="592"/>
        <end position="615"/>
    </location>
</feature>
<evidence type="ECO:0000256" key="10">
    <source>
        <dbReference type="ARBA" id="ARBA00023224"/>
    </source>
</evidence>
<feature type="transmembrane region" description="Helical" evidence="11">
    <location>
        <begin position="786"/>
        <end position="806"/>
    </location>
</feature>
<evidence type="ECO:0000256" key="9">
    <source>
        <dbReference type="ARBA" id="ARBA00023180"/>
    </source>
</evidence>
<dbReference type="InterPro" id="IPR000337">
    <property type="entry name" value="GPCR_3"/>
</dbReference>
<evidence type="ECO:0000256" key="7">
    <source>
        <dbReference type="ARBA" id="ARBA00023136"/>
    </source>
</evidence>
<evidence type="ECO:0000256" key="12">
    <source>
        <dbReference type="SAM" id="SignalP"/>
    </source>
</evidence>
<dbReference type="InterPro" id="IPR038550">
    <property type="entry name" value="GPCR_3_9-Cys_sf"/>
</dbReference>
<evidence type="ECO:0000256" key="4">
    <source>
        <dbReference type="ARBA" id="ARBA00022729"/>
    </source>
</evidence>
<feature type="signal peptide" evidence="12">
    <location>
        <begin position="1"/>
        <end position="20"/>
    </location>
</feature>
<feature type="domain" description="G-protein coupled receptors family 3 profile" evidence="13">
    <location>
        <begin position="592"/>
        <end position="856"/>
    </location>
</feature>
<dbReference type="InterPro" id="IPR000068">
    <property type="entry name" value="GPCR_3_Ca_sens_rcpt-rel"/>
</dbReference>
<keyword evidence="10" id="KW-0807">Transducer</keyword>
<dbReference type="Pfam" id="PF01094">
    <property type="entry name" value="ANF_receptor"/>
    <property type="match status" value="1"/>
</dbReference>
<feature type="transmembrane region" description="Helical" evidence="11">
    <location>
        <begin position="812"/>
        <end position="834"/>
    </location>
</feature>
<keyword evidence="14" id="KW-1185">Reference proteome</keyword>
<keyword evidence="4 12" id="KW-0732">Signal</keyword>
<evidence type="ECO:0000256" key="5">
    <source>
        <dbReference type="ARBA" id="ARBA00022989"/>
    </source>
</evidence>
<keyword evidence="9" id="KW-0325">Glycoprotein</keyword>
<evidence type="ECO:0000256" key="3">
    <source>
        <dbReference type="ARBA" id="ARBA00022692"/>
    </source>
</evidence>
<reference evidence="15" key="1">
    <citation type="submission" date="2025-08" db="UniProtKB">
        <authorList>
            <consortium name="RefSeq"/>
        </authorList>
    </citation>
    <scope>IDENTIFICATION</scope>
</reference>
<gene>
    <name evidence="15" type="primary">LOC101396049</name>
</gene>
<keyword evidence="7 11" id="KW-0472">Membrane</keyword>
<evidence type="ECO:0000256" key="8">
    <source>
        <dbReference type="ARBA" id="ARBA00023170"/>
    </source>
</evidence>
<evidence type="ECO:0000256" key="1">
    <source>
        <dbReference type="ARBA" id="ARBA00004651"/>
    </source>
</evidence>
<keyword evidence="2" id="KW-1003">Cell membrane</keyword>
<dbReference type="Proteomes" id="UP000694910">
    <property type="component" value="Unplaced"/>
</dbReference>
<evidence type="ECO:0000256" key="11">
    <source>
        <dbReference type="SAM" id="Phobius"/>
    </source>
</evidence>
<feature type="transmembrane region" description="Helical" evidence="11">
    <location>
        <begin position="698"/>
        <end position="724"/>
    </location>
</feature>
<dbReference type="Pfam" id="PF00003">
    <property type="entry name" value="7tm_3"/>
    <property type="match status" value="1"/>
</dbReference>
<dbReference type="InterPro" id="IPR017978">
    <property type="entry name" value="GPCR_3_C"/>
</dbReference>
<dbReference type="PRINTS" id="PR01535">
    <property type="entry name" value="VOMERONASL2R"/>
</dbReference>
<evidence type="ECO:0000313" key="14">
    <source>
        <dbReference type="Proteomes" id="UP000694910"/>
    </source>
</evidence>
<accession>A0ABM0I344</accession>
<dbReference type="PANTHER" id="PTHR24061">
    <property type="entry name" value="CALCIUM-SENSING RECEPTOR-RELATED"/>
    <property type="match status" value="1"/>
</dbReference>
<feature type="transmembrane region" description="Helical" evidence="11">
    <location>
        <begin position="751"/>
        <end position="774"/>
    </location>
</feature>
<dbReference type="CDD" id="cd06365">
    <property type="entry name" value="PBP1_pheromone_receptor"/>
    <property type="match status" value="1"/>
</dbReference>
<keyword evidence="5 11" id="KW-1133">Transmembrane helix</keyword>
<proteinExistence type="predicted"/>
<feature type="transmembrane region" description="Helical" evidence="11">
    <location>
        <begin position="627"/>
        <end position="650"/>
    </location>
</feature>
<keyword evidence="3 11" id="KW-0812">Transmembrane</keyword>
<dbReference type="InterPro" id="IPR001828">
    <property type="entry name" value="ANF_lig-bd_rcpt"/>
</dbReference>
<evidence type="ECO:0000256" key="6">
    <source>
        <dbReference type="ARBA" id="ARBA00023040"/>
    </source>
</evidence>
<sequence length="877" mass="94623">MWLCSLLPALTLAFTGSVPGASLSGPTGWHLPGKSAHFNQPGDVVVGGSFSIFRFKTGPLFNFTVPPAGQASVIMSLWGYRVAQSFVFAVEEINRDGRLLPNLTLGFSIWNSGDSVAGALHETMALLTGWEEPVPNYECQLSPPRAALVGDTRSAVSIPMARLLGLYKFPQVSHSSTLASLSDKTQFPSFLRTVASDLTTSRAVAHLVVHFGWSWVGILAQDDDYGQQSSSLVTQELGEAGICIEFHLYVPSQQSLEKTEAIVREMGRCTATGIVVFLSNSNFQLILQGLLGHGIWGRVWVSGDTLHAVLALAVPGVSQLLQSSFSLLQHSSQVLGFPEYFARLHPAQTPEDMFTERFWEVTFGCTWPRRSPGPAGESSAAGGVRFCSGNESLRGREHPFQEVSKADIGYPAVYSIAHALQDLGACEHEHGDRTCADPRHFRPWQLLHSLRKVHFKTPDGTEIVFDANGDMVTKYDILQGQKTAEGLFHFVRIGVVNPQASSGERLMVQLMQEELQVPSSACSTSCAPGSSQILRQGAPHCCFDCSPCPEGQFADQRDMKQCLLCPGEQAPSQARDRCLPRPEAFLAFDEPLGLALASGALALAGLALLVLALFVRHRASAVVKASNRALSCVLLASLALCALCALLFLGRPSAASCLLRQSAFAVVFTVAVSSVLAKTLTVVLAFRATRPGDWLRVCLGPSASTAVVLGASSVQVILCGVWLATAPPFPDRDTASEPGHIVLQCQEGSGAAFYCVLGYLGLLAGGTFSVAFLARGLPATFNETKFLTFSMLLFCSVWTAFLPLYHSARGKATVAVEVFSILASTAGLLGGIFIPKCYIILLRPEQNALAGLRRGRWAERERQSEELRSRRLPRPWP</sequence>
<organism evidence="14 15">
    <name type="scientific">Ceratotherium simum simum</name>
    <name type="common">Southern white rhinoceros</name>
    <dbReference type="NCBI Taxonomy" id="73337"/>
    <lineage>
        <taxon>Eukaryota</taxon>
        <taxon>Metazoa</taxon>
        <taxon>Chordata</taxon>
        <taxon>Craniata</taxon>
        <taxon>Vertebrata</taxon>
        <taxon>Euteleostomi</taxon>
        <taxon>Mammalia</taxon>
        <taxon>Eutheria</taxon>
        <taxon>Laurasiatheria</taxon>
        <taxon>Perissodactyla</taxon>
        <taxon>Rhinocerotidae</taxon>
        <taxon>Ceratotherium</taxon>
    </lineage>
</organism>